<feature type="binding site" evidence="7">
    <location>
        <begin position="317"/>
        <end position="319"/>
    </location>
    <ligand>
        <name>substrate</name>
    </ligand>
</feature>
<evidence type="ECO:0000256" key="3">
    <source>
        <dbReference type="ARBA" id="ARBA00022801"/>
    </source>
</evidence>
<dbReference type="GO" id="GO:0006046">
    <property type="term" value="P:N-acetylglucosamine catabolic process"/>
    <property type="evidence" value="ECO:0007669"/>
    <property type="project" value="TreeGrafter"/>
</dbReference>
<dbReference type="KEGG" id="cpoy:GP475_00350"/>
<feature type="binding site" evidence="8">
    <location>
        <position position="131"/>
    </location>
    <ligand>
        <name>Zn(2+)</name>
        <dbReference type="ChEBI" id="CHEBI:29105"/>
    </ligand>
</feature>
<proteinExistence type="inferred from homology"/>
<reference evidence="9 10" key="1">
    <citation type="submission" date="2019-12" db="EMBL/GenBank/DDBJ databases">
        <title>Corynebacterium sp. nov., isolated from feces of the Anser Albifrons in China.</title>
        <authorList>
            <person name="Liu Q."/>
        </authorList>
    </citation>
    <scope>NUCLEOTIDE SEQUENCE [LARGE SCALE GENOMIC DNA]</scope>
    <source>
        <strain evidence="9 10">4H37-19</strain>
    </source>
</reference>
<evidence type="ECO:0000256" key="7">
    <source>
        <dbReference type="PIRSR" id="PIRSR038994-2"/>
    </source>
</evidence>
<dbReference type="Proteomes" id="UP000516320">
    <property type="component" value="Chromosome"/>
</dbReference>
<dbReference type="InterPro" id="IPR032466">
    <property type="entry name" value="Metal_Hydrolase"/>
</dbReference>
<dbReference type="Gene3D" id="3.20.20.140">
    <property type="entry name" value="Metal-dependent hydrolases"/>
    <property type="match status" value="1"/>
</dbReference>
<evidence type="ECO:0000256" key="5">
    <source>
        <dbReference type="PIRNR" id="PIRNR038994"/>
    </source>
</evidence>
<feature type="binding site" evidence="7">
    <location>
        <position position="142"/>
    </location>
    <ligand>
        <name>substrate</name>
    </ligand>
</feature>
<accession>A0A7H0SL25</accession>
<keyword evidence="2 8" id="KW-0479">Metal-binding</keyword>
<dbReference type="PANTHER" id="PTHR11113">
    <property type="entry name" value="N-ACETYLGLUCOSAMINE-6-PHOSPHATE DEACETYLASE"/>
    <property type="match status" value="1"/>
</dbReference>
<feature type="binding site" evidence="7">
    <location>
        <position position="234"/>
    </location>
    <ligand>
        <name>substrate</name>
    </ligand>
</feature>
<feature type="binding site" evidence="7">
    <location>
        <position position="261"/>
    </location>
    <ligand>
        <name>substrate</name>
    </ligand>
</feature>
<dbReference type="EMBL" id="CP046884">
    <property type="protein sequence ID" value="QNQ89250.1"/>
    <property type="molecule type" value="Genomic_DNA"/>
</dbReference>
<dbReference type="InterPro" id="IPR006680">
    <property type="entry name" value="Amidohydro-rel"/>
</dbReference>
<keyword evidence="4 5" id="KW-0119">Carbohydrate metabolism</keyword>
<keyword evidence="10" id="KW-1185">Reference proteome</keyword>
<dbReference type="Gene3D" id="2.30.40.10">
    <property type="entry name" value="Urease, subunit C, domain 1"/>
    <property type="match status" value="1"/>
</dbReference>
<evidence type="ECO:0000256" key="2">
    <source>
        <dbReference type="ARBA" id="ARBA00022723"/>
    </source>
</evidence>
<feature type="binding site" evidence="8">
    <location>
        <position position="223"/>
    </location>
    <ligand>
        <name>Zn(2+)</name>
        <dbReference type="ChEBI" id="CHEBI:29105"/>
    </ligand>
</feature>
<feature type="binding site" evidence="7">
    <location>
        <begin position="226"/>
        <end position="227"/>
    </location>
    <ligand>
        <name>substrate</name>
    </ligand>
</feature>
<feature type="active site" description="Proton donor/acceptor" evidence="6">
    <location>
        <position position="282"/>
    </location>
</feature>
<evidence type="ECO:0000256" key="1">
    <source>
        <dbReference type="ARBA" id="ARBA00010716"/>
    </source>
</evidence>
<gene>
    <name evidence="9" type="ORF">GP475_00350</name>
</gene>
<dbReference type="InterPro" id="IPR003764">
    <property type="entry name" value="GlcNAc_6-P_deAcase"/>
</dbReference>
<evidence type="ECO:0000313" key="10">
    <source>
        <dbReference type="Proteomes" id="UP000516320"/>
    </source>
</evidence>
<name>A0A7H0SL25_9CORY</name>
<dbReference type="PIRSF" id="PIRSF038994">
    <property type="entry name" value="NagA"/>
    <property type="match status" value="1"/>
</dbReference>
<evidence type="ECO:0000313" key="9">
    <source>
        <dbReference type="EMBL" id="QNQ89250.1"/>
    </source>
</evidence>
<keyword evidence="3 5" id="KW-0378">Hydrolase</keyword>
<sequence length="389" mass="40395">MAIPTSLRSHSVRTYRGHIHTGHRNLGPGILSVDEETGLIAEITPDPSLKDPHLPYLIPGFVDLHNHGGDGGAFPTGTLEECRRAAMYHRKHGSTTLLASLVSAAGDHLVAQTALLADLADEGLIAGIHMEGPFIAECRCGAQDPAAIIPGDPELFSEVIKAGRGYLKQITFAPETDNAVALLDLCAEHGVIASLGHTDADFTTTTAVIAAAAARGVTVTATHLFNAMPQLHHRNPGPIAALMESAGRGVAGLEIIADGVHLSDDTVAFLDTATDHAFLITDAMEAAGKPDGQYILGSLDVTVSHGVARLTPGTGAIAGGTSTIASQVSRHWQRGWSLDHVVAMSSMRAATILGVTPPGLVIGGPADVVELNCQGQFQRCLAAGAEFTV</sequence>
<dbReference type="InterPro" id="IPR011059">
    <property type="entry name" value="Metal-dep_hydrolase_composite"/>
</dbReference>
<dbReference type="SUPFAM" id="SSF51556">
    <property type="entry name" value="Metallo-dependent hydrolases"/>
    <property type="match status" value="1"/>
</dbReference>
<dbReference type="AlphaFoldDB" id="A0A7H0SL25"/>
<comment type="cofactor">
    <cofactor evidence="8">
        <name>a divalent metal cation</name>
        <dbReference type="ChEBI" id="CHEBI:60240"/>
    </cofactor>
    <text evidence="8">Binds 1 divalent metal cation per subunit.</text>
</comment>
<feature type="binding site" evidence="8">
    <location>
        <position position="197"/>
    </location>
    <ligand>
        <name>Zn(2+)</name>
        <dbReference type="ChEBI" id="CHEBI:29105"/>
    </ligand>
</feature>
<evidence type="ECO:0000256" key="8">
    <source>
        <dbReference type="PIRSR" id="PIRSR038994-3"/>
    </source>
</evidence>
<dbReference type="GO" id="GO:0046872">
    <property type="term" value="F:metal ion binding"/>
    <property type="evidence" value="ECO:0007669"/>
    <property type="project" value="UniProtKB-KW"/>
</dbReference>
<dbReference type="PANTHER" id="PTHR11113:SF14">
    <property type="entry name" value="N-ACETYLGLUCOSAMINE-6-PHOSPHATE DEACETYLASE"/>
    <property type="match status" value="1"/>
</dbReference>
<comment type="similarity">
    <text evidence="1 5">Belongs to the metallo-dependent hydrolases superfamily. NagA family.</text>
</comment>
<protein>
    <submittedName>
        <fullName evidence="9">Amidohydrolase family protein</fullName>
    </submittedName>
</protein>
<dbReference type="Pfam" id="PF01979">
    <property type="entry name" value="Amidohydro_1"/>
    <property type="match status" value="1"/>
</dbReference>
<evidence type="ECO:0000256" key="4">
    <source>
        <dbReference type="ARBA" id="ARBA00023277"/>
    </source>
</evidence>
<evidence type="ECO:0000256" key="6">
    <source>
        <dbReference type="PIRSR" id="PIRSR038994-1"/>
    </source>
</evidence>
<dbReference type="GO" id="GO:0008448">
    <property type="term" value="F:N-acetylglucosamine-6-phosphate deacetylase activity"/>
    <property type="evidence" value="ECO:0007669"/>
    <property type="project" value="InterPro"/>
</dbReference>
<organism evidence="9 10">
    <name type="scientific">Corynebacterium poyangense</name>
    <dbReference type="NCBI Taxonomy" id="2684405"/>
    <lineage>
        <taxon>Bacteria</taxon>
        <taxon>Bacillati</taxon>
        <taxon>Actinomycetota</taxon>
        <taxon>Actinomycetes</taxon>
        <taxon>Mycobacteriales</taxon>
        <taxon>Corynebacteriaceae</taxon>
        <taxon>Corynebacterium</taxon>
    </lineage>
</organism>